<feature type="domain" description="NAD(P)-binding" evidence="1">
    <location>
        <begin position="7"/>
        <end position="195"/>
    </location>
</feature>
<sequence>MKIAILGASGRVGSLILKEAKQRNLNVTAIVRDRQKITNDVPILEKNVYQLTTEDIQKFDVLVSALGFWENFQQFSTSMEHLITILTGQKTRLIVVGGASSLFVNSEHTERLKDTPDFPKTTYQIGNAMVESLLLLEKSKDVHWTYISPAKTFDANGEVTGHYFTAGDELTYNQDGSSYISYGDYARAMVDEIENNQYPNQHFSVYS</sequence>
<dbReference type="RefSeq" id="WP_015694538.1">
    <property type="nucleotide sequence ID" value="NZ_AP018492.1"/>
</dbReference>
<proteinExistence type="predicted"/>
<name>A0A2Z5Y0V1_9ENTE</name>
<dbReference type="SUPFAM" id="SSF51735">
    <property type="entry name" value="NAD(P)-binding Rossmann-fold domains"/>
    <property type="match status" value="1"/>
</dbReference>
<accession>A0A2Z5Y0V1</accession>
<protein>
    <submittedName>
        <fullName evidence="2">Rrf2-linked NADH-flavin reductase</fullName>
    </submittedName>
</protein>
<dbReference type="CDD" id="cd05244">
    <property type="entry name" value="BVR-B_like_SDR_a"/>
    <property type="match status" value="1"/>
</dbReference>
<dbReference type="EMBL" id="AP018492">
    <property type="protein sequence ID" value="BBC60457.1"/>
    <property type="molecule type" value="Genomic_DNA"/>
</dbReference>
<dbReference type="InterPro" id="IPR016040">
    <property type="entry name" value="NAD(P)-bd_dom"/>
</dbReference>
<evidence type="ECO:0000313" key="2">
    <source>
        <dbReference type="EMBL" id="BBC60457.1"/>
    </source>
</evidence>
<reference evidence="2 3" key="1">
    <citation type="submission" date="2018-01" db="EMBL/GenBank/DDBJ databases">
        <title>Whole genome sequence of Melissococcus plutonius DAT561.</title>
        <authorList>
            <person name="Okumura K."/>
            <person name="Takamatsu D."/>
            <person name="Okura M."/>
        </authorList>
    </citation>
    <scope>NUCLEOTIDE SEQUENCE [LARGE SCALE GENOMIC DNA]</scope>
    <source>
        <strain evidence="2 3">DAT561</strain>
    </source>
</reference>
<dbReference type="GeneID" id="57042879"/>
<dbReference type="PANTHER" id="PTHR43355">
    <property type="entry name" value="FLAVIN REDUCTASE (NADPH)"/>
    <property type="match status" value="1"/>
</dbReference>
<organism evidence="2 3">
    <name type="scientific">Melissococcus plutonius</name>
    <dbReference type="NCBI Taxonomy" id="33970"/>
    <lineage>
        <taxon>Bacteria</taxon>
        <taxon>Bacillati</taxon>
        <taxon>Bacillota</taxon>
        <taxon>Bacilli</taxon>
        <taxon>Lactobacillales</taxon>
        <taxon>Enterococcaceae</taxon>
        <taxon>Melissococcus</taxon>
    </lineage>
</organism>
<dbReference type="GO" id="GO:0016646">
    <property type="term" value="F:oxidoreductase activity, acting on the CH-NH group of donors, NAD or NADP as acceptor"/>
    <property type="evidence" value="ECO:0007669"/>
    <property type="project" value="TreeGrafter"/>
</dbReference>
<evidence type="ECO:0000259" key="1">
    <source>
        <dbReference type="Pfam" id="PF13460"/>
    </source>
</evidence>
<dbReference type="Pfam" id="PF13460">
    <property type="entry name" value="NAD_binding_10"/>
    <property type="match status" value="1"/>
</dbReference>
<dbReference type="InterPro" id="IPR051606">
    <property type="entry name" value="Polyketide_Oxido-like"/>
</dbReference>
<dbReference type="Gene3D" id="3.40.50.720">
    <property type="entry name" value="NAD(P)-binding Rossmann-like Domain"/>
    <property type="match status" value="1"/>
</dbReference>
<gene>
    <name evidence="2" type="ORF">DAT561_0318</name>
</gene>
<evidence type="ECO:0000313" key="3">
    <source>
        <dbReference type="Proteomes" id="UP000269226"/>
    </source>
</evidence>
<dbReference type="AlphaFoldDB" id="A0A2Z5Y0V1"/>
<dbReference type="PANTHER" id="PTHR43355:SF2">
    <property type="entry name" value="FLAVIN REDUCTASE (NADPH)"/>
    <property type="match status" value="1"/>
</dbReference>
<dbReference type="InterPro" id="IPR036291">
    <property type="entry name" value="NAD(P)-bd_dom_sf"/>
</dbReference>
<dbReference type="Proteomes" id="UP000269226">
    <property type="component" value="Chromosome"/>
</dbReference>